<dbReference type="EMBL" id="QGTR01000001">
    <property type="protein sequence ID" value="PWW03499.1"/>
    <property type="molecule type" value="Genomic_DNA"/>
</dbReference>
<dbReference type="PANTHER" id="PTHR42928">
    <property type="entry name" value="TRICARBOXYLATE-BINDING PROTEIN"/>
    <property type="match status" value="1"/>
</dbReference>
<keyword evidence="3" id="KW-0675">Receptor</keyword>
<dbReference type="InterPro" id="IPR042100">
    <property type="entry name" value="Bug_dom1"/>
</dbReference>
<reference evidence="3 4" key="1">
    <citation type="submission" date="2018-05" db="EMBL/GenBank/DDBJ databases">
        <title>Genomic Encyclopedia of Type Strains, Phase IV (KMG-IV): sequencing the most valuable type-strain genomes for metagenomic binning, comparative biology and taxonomic classification.</title>
        <authorList>
            <person name="Goeker M."/>
        </authorList>
    </citation>
    <scope>NUCLEOTIDE SEQUENCE [LARGE SCALE GENOMIC DNA]</scope>
    <source>
        <strain evidence="3 4">DSM 16791</strain>
    </source>
</reference>
<dbReference type="Pfam" id="PF03401">
    <property type="entry name" value="TctC"/>
    <property type="match status" value="1"/>
</dbReference>
<evidence type="ECO:0000256" key="1">
    <source>
        <dbReference type="ARBA" id="ARBA00006987"/>
    </source>
</evidence>
<gene>
    <name evidence="3" type="ORF">DFR52_101180</name>
</gene>
<sequence length="331" mass="34449">MTTSLQEMMRSSLRASLALLFLSGPAWAEGAVTLKIGYAPGGGYDAVGRLVADHLGGFLPGRPDIVVENVDGAGSLKLAKLMAGSEAADGSVIALVNSSVTIATVTRPELADFDARSFNWIGSMNDTPSLCVVPNASPVRSVEELLAADLIAGSTGKTSATYVMAALLRNALGGRFKLVTGFKGGAEVNLAMERGEIGLRCGYSLTSFQALGTGLLRPVGQWTMNVPETTRDLPSFLDLIEDAADRKAAELVIGNLAFDNPLLLPPGTPQATVDAYRAGFDAMVADPAFQADAAGRNIELSPKPGEKVAEIIDSLVSVDKSVIARAAELAQ</sequence>
<protein>
    <submittedName>
        <fullName evidence="3">Tripartite-type tricarboxylate transporter receptor subunit TctC</fullName>
    </submittedName>
</protein>
<evidence type="ECO:0000313" key="4">
    <source>
        <dbReference type="Proteomes" id="UP000246352"/>
    </source>
</evidence>
<proteinExistence type="inferred from homology"/>
<feature type="signal peptide" evidence="2">
    <location>
        <begin position="1"/>
        <end position="28"/>
    </location>
</feature>
<evidence type="ECO:0000256" key="2">
    <source>
        <dbReference type="SAM" id="SignalP"/>
    </source>
</evidence>
<comment type="caution">
    <text evidence="3">The sequence shown here is derived from an EMBL/GenBank/DDBJ whole genome shotgun (WGS) entry which is preliminary data.</text>
</comment>
<name>A0A317PQN9_9HYPH</name>
<feature type="chain" id="PRO_5016285040" evidence="2">
    <location>
        <begin position="29"/>
        <end position="331"/>
    </location>
</feature>
<dbReference type="PANTHER" id="PTHR42928:SF5">
    <property type="entry name" value="BLR1237 PROTEIN"/>
    <property type="match status" value="1"/>
</dbReference>
<organism evidence="3 4">
    <name type="scientific">Hoeflea marina</name>
    <dbReference type="NCBI Taxonomy" id="274592"/>
    <lineage>
        <taxon>Bacteria</taxon>
        <taxon>Pseudomonadati</taxon>
        <taxon>Pseudomonadota</taxon>
        <taxon>Alphaproteobacteria</taxon>
        <taxon>Hyphomicrobiales</taxon>
        <taxon>Rhizobiaceae</taxon>
        <taxon>Hoeflea</taxon>
    </lineage>
</organism>
<dbReference type="Proteomes" id="UP000246352">
    <property type="component" value="Unassembled WGS sequence"/>
</dbReference>
<dbReference type="Gene3D" id="3.40.190.10">
    <property type="entry name" value="Periplasmic binding protein-like II"/>
    <property type="match status" value="1"/>
</dbReference>
<keyword evidence="4" id="KW-1185">Reference proteome</keyword>
<keyword evidence="2" id="KW-0732">Signal</keyword>
<evidence type="ECO:0000313" key="3">
    <source>
        <dbReference type="EMBL" id="PWW03499.1"/>
    </source>
</evidence>
<dbReference type="RefSeq" id="WP_158284822.1">
    <property type="nucleotide sequence ID" value="NZ_QGTR01000001.1"/>
</dbReference>
<dbReference type="Gene3D" id="3.40.190.150">
    <property type="entry name" value="Bordetella uptake gene, domain 1"/>
    <property type="match status" value="1"/>
</dbReference>
<dbReference type="InterPro" id="IPR005064">
    <property type="entry name" value="BUG"/>
</dbReference>
<comment type="similarity">
    <text evidence="1">Belongs to the UPF0065 (bug) family.</text>
</comment>
<dbReference type="AlphaFoldDB" id="A0A317PQN9"/>
<accession>A0A317PQN9</accession>
<dbReference type="OrthoDB" id="7817633at2"/>